<dbReference type="EMBL" id="JBJQND010000001">
    <property type="protein sequence ID" value="KAL3892123.1"/>
    <property type="molecule type" value="Genomic_DNA"/>
</dbReference>
<dbReference type="Gene3D" id="3.40.390.10">
    <property type="entry name" value="Collagenase (Catalytic Domain)"/>
    <property type="match status" value="1"/>
</dbReference>
<dbReference type="InterPro" id="IPR001590">
    <property type="entry name" value="Peptidase_M12B"/>
</dbReference>
<comment type="caution">
    <text evidence="3">The sequence shown here is derived from an EMBL/GenBank/DDBJ whole genome shotgun (WGS) entry which is preliminary data.</text>
</comment>
<dbReference type="InterPro" id="IPR024079">
    <property type="entry name" value="MetalloPept_cat_dom_sf"/>
</dbReference>
<proteinExistence type="predicted"/>
<accession>A0ABD3Y385</accession>
<dbReference type="Pfam" id="PF01421">
    <property type="entry name" value="Reprolysin"/>
    <property type="match status" value="1"/>
</dbReference>
<evidence type="ECO:0000313" key="3">
    <source>
        <dbReference type="EMBL" id="KAL3892123.1"/>
    </source>
</evidence>
<feature type="non-terminal residue" evidence="3">
    <location>
        <position position="1"/>
    </location>
</feature>
<protein>
    <recommendedName>
        <fullName evidence="2">Peptidase M12B domain-containing protein</fullName>
    </recommendedName>
</protein>
<sequence>DANIRATTLEEEVYAGLRRFRGREKQKHVRLLKDMLPPNKVNLQHKGVKDTNRQQRHEYYVKIAVLADSGVYDLYASSVRSADPFRKSKKVREKITYAYSHVINGVNLRFKTIDDPSISITVILQHFTVFQREDRFPHKSSQVFTDNGETYIAAHPYASDIKQWVLNYGIHLVPKFDHAMLFTGYELYRCSIDEKSISGVSFVGRVCDEVEKVSLIQSKHYARTVLTASHAVLLLPGDGILGFLGADHDGTADAKDCHPNERFIMYHRALKFNETTPYSGNEWIFSKCSVESFKKTLLL</sequence>
<feature type="domain" description="Peptidase M12B" evidence="2">
    <location>
        <begin position="59"/>
        <end position="299"/>
    </location>
</feature>
<dbReference type="Proteomes" id="UP001634394">
    <property type="component" value="Unassembled WGS sequence"/>
</dbReference>
<feature type="non-terminal residue" evidence="3">
    <location>
        <position position="299"/>
    </location>
</feature>
<evidence type="ECO:0000256" key="1">
    <source>
        <dbReference type="PROSITE-ProRule" id="PRU00276"/>
    </source>
</evidence>
<gene>
    <name evidence="3" type="ORF">ACJMK2_004360</name>
</gene>
<name>A0ABD3Y385_SINWO</name>
<evidence type="ECO:0000313" key="4">
    <source>
        <dbReference type="Proteomes" id="UP001634394"/>
    </source>
</evidence>
<organism evidence="3 4">
    <name type="scientific">Sinanodonta woodiana</name>
    <name type="common">Chinese pond mussel</name>
    <name type="synonym">Anodonta woodiana</name>
    <dbReference type="NCBI Taxonomy" id="1069815"/>
    <lineage>
        <taxon>Eukaryota</taxon>
        <taxon>Metazoa</taxon>
        <taxon>Spiralia</taxon>
        <taxon>Lophotrochozoa</taxon>
        <taxon>Mollusca</taxon>
        <taxon>Bivalvia</taxon>
        <taxon>Autobranchia</taxon>
        <taxon>Heteroconchia</taxon>
        <taxon>Palaeoheterodonta</taxon>
        <taxon>Unionida</taxon>
        <taxon>Unionoidea</taxon>
        <taxon>Unionidae</taxon>
        <taxon>Unioninae</taxon>
        <taxon>Sinanodonta</taxon>
    </lineage>
</organism>
<dbReference type="SUPFAM" id="SSF55486">
    <property type="entry name" value="Metalloproteases ('zincins'), catalytic domain"/>
    <property type="match status" value="1"/>
</dbReference>
<dbReference type="PROSITE" id="PS50215">
    <property type="entry name" value="ADAM_MEPRO"/>
    <property type="match status" value="1"/>
</dbReference>
<comment type="caution">
    <text evidence="1">Lacks conserved residue(s) required for the propagation of feature annotation.</text>
</comment>
<keyword evidence="4" id="KW-1185">Reference proteome</keyword>
<dbReference type="PANTHER" id="PTHR11905">
    <property type="entry name" value="ADAM A DISINTEGRIN AND METALLOPROTEASE DOMAIN"/>
    <property type="match status" value="1"/>
</dbReference>
<evidence type="ECO:0000259" key="2">
    <source>
        <dbReference type="PROSITE" id="PS50215"/>
    </source>
</evidence>
<reference evidence="3 4" key="1">
    <citation type="submission" date="2024-11" db="EMBL/GenBank/DDBJ databases">
        <title>Chromosome-level genome assembly of the freshwater bivalve Anodonta woodiana.</title>
        <authorList>
            <person name="Chen X."/>
        </authorList>
    </citation>
    <scope>NUCLEOTIDE SEQUENCE [LARGE SCALE GENOMIC DNA]</scope>
    <source>
        <strain evidence="3">MN2024</strain>
        <tissue evidence="3">Gills</tissue>
    </source>
</reference>
<dbReference type="PANTHER" id="PTHR11905:SF159">
    <property type="entry name" value="ADAM METALLOPROTEASE"/>
    <property type="match status" value="1"/>
</dbReference>
<dbReference type="AlphaFoldDB" id="A0ABD3Y385"/>